<evidence type="ECO:0000256" key="1">
    <source>
        <dbReference type="ARBA" id="ARBA00004141"/>
    </source>
</evidence>
<dbReference type="InterPro" id="IPR045069">
    <property type="entry name" value="MATE_euk"/>
</dbReference>
<feature type="transmembrane region" description="Helical" evidence="6">
    <location>
        <begin position="119"/>
        <end position="142"/>
    </location>
</feature>
<feature type="transmembrane region" description="Helical" evidence="6">
    <location>
        <begin position="211"/>
        <end position="233"/>
    </location>
</feature>
<keyword evidence="4 6" id="KW-1133">Transmembrane helix</keyword>
<protein>
    <recommendedName>
        <fullName evidence="6">Multidrug and toxin extrusion protein</fullName>
    </recommendedName>
</protein>
<feature type="transmembrane region" description="Helical" evidence="6">
    <location>
        <begin position="434"/>
        <end position="456"/>
    </location>
</feature>
<evidence type="ECO:0000256" key="6">
    <source>
        <dbReference type="RuleBase" id="RU004914"/>
    </source>
</evidence>
<evidence type="ECO:0000313" key="8">
    <source>
        <dbReference type="Proteomes" id="UP000694565"/>
    </source>
</evidence>
<evidence type="ECO:0000256" key="4">
    <source>
        <dbReference type="ARBA" id="ARBA00022989"/>
    </source>
</evidence>
<feature type="transmembrane region" description="Helical" evidence="6">
    <location>
        <begin position="48"/>
        <end position="66"/>
    </location>
</feature>
<feature type="transmembrane region" description="Helical" evidence="6">
    <location>
        <begin position="254"/>
        <end position="275"/>
    </location>
</feature>
<dbReference type="GO" id="GO:1990961">
    <property type="term" value="P:xenobiotic detoxification by transmembrane export across the plasma membrane"/>
    <property type="evidence" value="ECO:0007669"/>
    <property type="project" value="InterPro"/>
</dbReference>
<feature type="transmembrane region" description="Helical" evidence="6">
    <location>
        <begin position="379"/>
        <end position="400"/>
    </location>
</feature>
<accession>A0A8C2XJW7</accession>
<keyword evidence="8" id="KW-1185">Reference proteome</keyword>
<dbReference type="GO" id="GO:0016020">
    <property type="term" value="C:membrane"/>
    <property type="evidence" value="ECO:0007669"/>
    <property type="project" value="UniProtKB-SubCell"/>
</dbReference>
<dbReference type="PANTHER" id="PTHR11206">
    <property type="entry name" value="MULTIDRUG RESISTANCE PROTEIN"/>
    <property type="match status" value="1"/>
</dbReference>
<dbReference type="CDD" id="cd13132">
    <property type="entry name" value="MATE_eukaryotic"/>
    <property type="match status" value="1"/>
</dbReference>
<dbReference type="NCBIfam" id="TIGR00797">
    <property type="entry name" value="matE"/>
    <property type="match status" value="1"/>
</dbReference>
<reference evidence="7" key="2">
    <citation type="submission" date="2025-09" db="UniProtKB">
        <authorList>
            <consortium name="Ensembl"/>
        </authorList>
    </citation>
    <scope>IDENTIFICATION</scope>
</reference>
<comment type="subcellular location">
    <subcellularLocation>
        <location evidence="1">Membrane</location>
        <topology evidence="1">Multi-pass membrane protein</topology>
    </subcellularLocation>
</comment>
<feature type="transmembrane region" description="Helical" evidence="6">
    <location>
        <begin position="154"/>
        <end position="174"/>
    </location>
</feature>
<organism evidence="7 8">
    <name type="scientific">Cyclopterus lumpus</name>
    <name type="common">Lumpsucker</name>
    <dbReference type="NCBI Taxonomy" id="8103"/>
    <lineage>
        <taxon>Eukaryota</taxon>
        <taxon>Metazoa</taxon>
        <taxon>Chordata</taxon>
        <taxon>Craniata</taxon>
        <taxon>Vertebrata</taxon>
        <taxon>Euteleostomi</taxon>
        <taxon>Actinopterygii</taxon>
        <taxon>Neopterygii</taxon>
        <taxon>Teleostei</taxon>
        <taxon>Neoteleostei</taxon>
        <taxon>Acanthomorphata</taxon>
        <taxon>Eupercaria</taxon>
        <taxon>Perciformes</taxon>
        <taxon>Cottioidei</taxon>
        <taxon>Cottales</taxon>
        <taxon>Cyclopteridae</taxon>
        <taxon>Cyclopterus</taxon>
    </lineage>
</organism>
<keyword evidence="5 6" id="KW-0472">Membrane</keyword>
<dbReference type="Ensembl" id="ENSCLMT00005020833.1">
    <property type="protein sequence ID" value="ENSCLMP00005019807.1"/>
    <property type="gene ID" value="ENSCLMG00005009927.1"/>
</dbReference>
<feature type="transmembrane region" description="Helical" evidence="6">
    <location>
        <begin position="295"/>
        <end position="316"/>
    </location>
</feature>
<sequence length="577" mass="63575">INISDLISTVANSKLFRCACVRRWIPLAYREELYHVLRLTGPLLLSRILHFLQLFVISIFCGHIGNAELAGYALASVMINMTTLATGYGLALACDTLISQTFGSKNMKRVGVILQRSSLILLIFCLPCWGLLINTQTLLLILHQEYEVARSVRFIVSFLCYPLQAIFLHQLQVAYLQNQGIILPQLYTAAVANIFNLGANYVLIYSLELGVIGSAIANSLSQITICLLLFGYIRWKKLHLQTWGGWSTDCLQEWGSYMKLAIPSTFMVCFEWWIWEIGGLLAGILGEVDLAAQHVMVEITSITFMFPLGVHAAACVRVGNALGAGNMTLAIVTCKVVLVLSGVIAVFQGIVIAGCKSVVGYIFTSDENIVEIVSDNLTVYTFLQFFDAILCVSTGILIGAGMQKIAALANLVCYYCIGLPVGTALMFAAKLRLLGFWLGILTCVFCEAGFFLFIIFKLNWKKVTHKQHLCTLKAQLDGEEALKMEGYSPVNSQDQELKVGHETSNTKTPALLSVTELILRRGLVFLVSVLILVIGVAFHIAFPVQEPSTQSRANLTQNWTNDPTPTPLAPQDLTLKL</sequence>
<proteinExistence type="inferred from homology"/>
<evidence type="ECO:0000256" key="2">
    <source>
        <dbReference type="ARBA" id="ARBA00010199"/>
    </source>
</evidence>
<comment type="similarity">
    <text evidence="2 6">Belongs to the multi antimicrobial extrusion (MATE) (TC 2.A.66.1) family.</text>
</comment>
<dbReference type="GO" id="GO:0015297">
    <property type="term" value="F:antiporter activity"/>
    <property type="evidence" value="ECO:0007669"/>
    <property type="project" value="InterPro"/>
</dbReference>
<feature type="transmembrane region" description="Helical" evidence="6">
    <location>
        <begin position="407"/>
        <end position="428"/>
    </location>
</feature>
<feature type="transmembrane region" description="Helical" evidence="6">
    <location>
        <begin position="336"/>
        <end position="359"/>
    </location>
</feature>
<evidence type="ECO:0000313" key="7">
    <source>
        <dbReference type="Ensembl" id="ENSCLMP00005019807.1"/>
    </source>
</evidence>
<feature type="transmembrane region" description="Helical" evidence="6">
    <location>
        <begin position="72"/>
        <end position="98"/>
    </location>
</feature>
<name>A0A8C2XJW7_CYCLU</name>
<dbReference type="Pfam" id="PF01554">
    <property type="entry name" value="MatE"/>
    <property type="match status" value="2"/>
</dbReference>
<dbReference type="Proteomes" id="UP000694565">
    <property type="component" value="Unplaced"/>
</dbReference>
<feature type="transmembrane region" description="Helical" evidence="6">
    <location>
        <begin position="523"/>
        <end position="542"/>
    </location>
</feature>
<dbReference type="AlphaFoldDB" id="A0A8C2XJW7"/>
<evidence type="ECO:0000256" key="5">
    <source>
        <dbReference type="ARBA" id="ARBA00023136"/>
    </source>
</evidence>
<evidence type="ECO:0000256" key="3">
    <source>
        <dbReference type="ARBA" id="ARBA00022692"/>
    </source>
</evidence>
<dbReference type="GeneTree" id="ENSGT00940000163922"/>
<keyword evidence="3 6" id="KW-0812">Transmembrane</keyword>
<reference evidence="7" key="1">
    <citation type="submission" date="2025-08" db="UniProtKB">
        <authorList>
            <consortium name="Ensembl"/>
        </authorList>
    </citation>
    <scope>IDENTIFICATION</scope>
</reference>
<dbReference type="GO" id="GO:0042910">
    <property type="term" value="F:xenobiotic transmembrane transporter activity"/>
    <property type="evidence" value="ECO:0007669"/>
    <property type="project" value="InterPro"/>
</dbReference>
<feature type="transmembrane region" description="Helical" evidence="6">
    <location>
        <begin position="186"/>
        <end position="205"/>
    </location>
</feature>
<dbReference type="InterPro" id="IPR002528">
    <property type="entry name" value="MATE_fam"/>
</dbReference>